<protein>
    <submittedName>
        <fullName evidence="2">Uncharacterized protein</fullName>
    </submittedName>
</protein>
<dbReference type="SUPFAM" id="SSF47413">
    <property type="entry name" value="lambda repressor-like DNA-binding domains"/>
    <property type="match status" value="1"/>
</dbReference>
<organism evidence="2 3">
    <name type="scientific">Microcystis flos-aquae FACHB-1344</name>
    <dbReference type="NCBI Taxonomy" id="2692899"/>
    <lineage>
        <taxon>Bacteria</taxon>
        <taxon>Bacillati</taxon>
        <taxon>Cyanobacteriota</taxon>
        <taxon>Cyanophyceae</taxon>
        <taxon>Oscillatoriophycideae</taxon>
        <taxon>Chroococcales</taxon>
        <taxon>Microcystaceae</taxon>
        <taxon>Microcystis</taxon>
    </lineage>
</organism>
<accession>A0ABR8HP14</accession>
<comment type="caution">
    <text evidence="2">The sequence shown here is derived from an EMBL/GenBank/DDBJ whole genome shotgun (WGS) entry which is preliminary data.</text>
</comment>
<evidence type="ECO:0000256" key="1">
    <source>
        <dbReference type="SAM" id="MobiDB-lite"/>
    </source>
</evidence>
<dbReference type="InterPro" id="IPR010982">
    <property type="entry name" value="Lambda_DNA-bd_dom_sf"/>
</dbReference>
<dbReference type="Gene3D" id="1.10.260.40">
    <property type="entry name" value="lambda repressor-like DNA-binding domains"/>
    <property type="match status" value="1"/>
</dbReference>
<evidence type="ECO:0000313" key="3">
    <source>
        <dbReference type="Proteomes" id="UP000636187"/>
    </source>
</evidence>
<feature type="region of interest" description="Disordered" evidence="1">
    <location>
        <begin position="126"/>
        <end position="156"/>
    </location>
</feature>
<evidence type="ECO:0000313" key="2">
    <source>
        <dbReference type="EMBL" id="MBD2620971.1"/>
    </source>
</evidence>
<keyword evidence="3" id="KW-1185">Reference proteome</keyword>
<dbReference type="Proteomes" id="UP000636187">
    <property type="component" value="Unassembled WGS sequence"/>
</dbReference>
<proteinExistence type="predicted"/>
<sequence length="164" mass="18240">MNCPYSAPPISLDNRKVNGTGAADGKAKLYVLDIAANNPAIFTAEGFPPIFDWLRPSFGSKKLGWQPFQSLPSQLSYLIWYINRINEIFNGRPEITGSTALRLAKYWQVSPYFRLNLQIRYDHLPPQGARSGLPPQRARSGLPPQGARSGLPTPPSPHFIIHNS</sequence>
<gene>
    <name evidence="2" type="ORF">H6G48_04435</name>
</gene>
<dbReference type="RefSeq" id="WP_190719478.1">
    <property type="nucleotide sequence ID" value="NZ_JACJSW010000060.1"/>
</dbReference>
<reference evidence="2 3" key="1">
    <citation type="journal article" date="2020" name="ISME J.">
        <title>Comparative genomics reveals insights into cyanobacterial evolution and habitat adaptation.</title>
        <authorList>
            <person name="Chen M.Y."/>
            <person name="Teng W.K."/>
            <person name="Zhao L."/>
            <person name="Hu C.X."/>
            <person name="Zhou Y.K."/>
            <person name="Han B.P."/>
            <person name="Song L.R."/>
            <person name="Shu W.S."/>
        </authorList>
    </citation>
    <scope>NUCLEOTIDE SEQUENCE [LARGE SCALE GENOMIC DNA]</scope>
    <source>
        <strain evidence="2 3">FACHB-1344</strain>
    </source>
</reference>
<dbReference type="EMBL" id="JACJSW010000060">
    <property type="protein sequence ID" value="MBD2620971.1"/>
    <property type="molecule type" value="Genomic_DNA"/>
</dbReference>
<name>A0ABR8HP14_9CHRO</name>